<keyword evidence="4" id="KW-0804">Transcription</keyword>
<dbReference type="InterPro" id="IPR007219">
    <property type="entry name" value="XnlR_reg_dom"/>
</dbReference>
<feature type="domain" description="Zn(2)-C6 fungal-type" evidence="7">
    <location>
        <begin position="101"/>
        <end position="130"/>
    </location>
</feature>
<dbReference type="GO" id="GO:0000981">
    <property type="term" value="F:DNA-binding transcription factor activity, RNA polymerase II-specific"/>
    <property type="evidence" value="ECO:0007669"/>
    <property type="project" value="InterPro"/>
</dbReference>
<evidence type="ECO:0000256" key="4">
    <source>
        <dbReference type="ARBA" id="ARBA00023163"/>
    </source>
</evidence>
<feature type="compositionally biased region" description="Polar residues" evidence="6">
    <location>
        <begin position="14"/>
        <end position="23"/>
    </location>
</feature>
<dbReference type="CDD" id="cd12148">
    <property type="entry name" value="fungal_TF_MHR"/>
    <property type="match status" value="1"/>
</dbReference>
<dbReference type="Pfam" id="PF00172">
    <property type="entry name" value="Zn_clus"/>
    <property type="match status" value="1"/>
</dbReference>
<evidence type="ECO:0000256" key="1">
    <source>
        <dbReference type="ARBA" id="ARBA00004123"/>
    </source>
</evidence>
<proteinExistence type="predicted"/>
<feature type="compositionally biased region" description="Polar residues" evidence="6">
    <location>
        <begin position="195"/>
        <end position="206"/>
    </location>
</feature>
<dbReference type="SMART" id="SM00906">
    <property type="entry name" value="Fungal_trans"/>
    <property type="match status" value="1"/>
</dbReference>
<dbReference type="GO" id="GO:0008270">
    <property type="term" value="F:zinc ion binding"/>
    <property type="evidence" value="ECO:0007669"/>
    <property type="project" value="InterPro"/>
</dbReference>
<keyword evidence="9" id="KW-1185">Reference proteome</keyword>
<dbReference type="GO" id="GO:0005634">
    <property type="term" value="C:nucleus"/>
    <property type="evidence" value="ECO:0007669"/>
    <property type="project" value="UniProtKB-SubCell"/>
</dbReference>
<reference evidence="8 9" key="1">
    <citation type="journal article" date="2011" name="J. Gen. Appl. Microbiol.">
        <title>Draft genome sequencing of the enigmatic yeast Saitoella complicata.</title>
        <authorList>
            <person name="Nishida H."/>
            <person name="Hamamoto M."/>
            <person name="Sugiyama J."/>
        </authorList>
    </citation>
    <scope>NUCLEOTIDE SEQUENCE [LARGE SCALE GENOMIC DNA]</scope>
    <source>
        <strain evidence="8 9">NRRL Y-17804</strain>
    </source>
</reference>
<dbReference type="OMA" id="WICSHAM"/>
<reference evidence="8 9" key="2">
    <citation type="journal article" date="2014" name="J. Gen. Appl. Microbiol.">
        <title>The early diverging ascomycetous budding yeast Saitoella complicata has three histone deacetylases belonging to the Clr6, Hos2, and Rpd3 lineages.</title>
        <authorList>
            <person name="Nishida H."/>
            <person name="Matsumoto T."/>
            <person name="Kondo S."/>
            <person name="Hamamoto M."/>
            <person name="Yoshikawa H."/>
        </authorList>
    </citation>
    <scope>NUCLEOTIDE SEQUENCE [LARGE SCALE GENOMIC DNA]</scope>
    <source>
        <strain evidence="8 9">NRRL Y-17804</strain>
    </source>
</reference>
<feature type="region of interest" description="Disordered" evidence="6">
    <location>
        <begin position="1"/>
        <end position="96"/>
    </location>
</feature>
<feature type="compositionally biased region" description="Polar residues" evidence="6">
    <location>
        <begin position="165"/>
        <end position="179"/>
    </location>
</feature>
<dbReference type="PROSITE" id="PS50048">
    <property type="entry name" value="ZN2_CY6_FUNGAL_2"/>
    <property type="match status" value="1"/>
</dbReference>
<dbReference type="GO" id="GO:0003677">
    <property type="term" value="F:DNA binding"/>
    <property type="evidence" value="ECO:0007669"/>
    <property type="project" value="InterPro"/>
</dbReference>
<evidence type="ECO:0000256" key="2">
    <source>
        <dbReference type="ARBA" id="ARBA00022723"/>
    </source>
</evidence>
<feature type="compositionally biased region" description="Low complexity" evidence="6">
    <location>
        <begin position="180"/>
        <end position="194"/>
    </location>
</feature>
<sequence>MDQQQQETQQEQQITMGQRSSPVQSTQTQPEQQQQQQQQQQPQQQQQDTVMGNTEPSPVGSDVPHPTEGTSPNSTSPTKVPTKPHGNSEKPGVNRVRLTQACNTCRDRKIKCSGDEPCRHCLKVGTECVYEKVRGKRGPKKGSLVGRVRNKDKTSPGATAVPGSGSDTGQNHKQNRNSTSAPRSDSASMRSASDQETSPVSAQSTLAHAHEVPPVRGHNRSHSISASAQQQAPPPMQTPNSQKPKVSGKVNLPVMDIPKAAVLHLIGLFFTHVNNHQYELLHKEWFLEELRKERVSAGLLYAMCAVAAKYSRHPSLKADPLYIAGERFATLARTFLRQHVDGGAMQPRLSTVQTLTILAVYEYDNARGAKAWMDIGNAIRIAQILGYDRLHEPVAGAGSSKSFTFREVRRRTLWTLYIMERLHITGSPSLLPVLGVAGEDLTIQLPVKSELALSESPKETETLCGAAIVGEEATLVPNMGAFAYLVKISTIWGKAVKYVQKQGRGLRERESSPELDSPDHLPMWHPRSSFTTLTLELQAWSANLPEHLAFSPNTLAAHIGTGEAGLFVLMHVMYHQTICYLHRTMMPSASPSVKLAGVPKQFLRASRQKATLHANAVSSVMNSVMQRKGLIVLSSFAGYSMFNASTILIHNATSSIQETANLAKANFQTNLRVMTVMKDYFKPVGSLCDSISWMYEVQTSMFGSHHVGQKRKSIDENEQHSSDDPDSPVTGHALTAEAAAAASANAQPNKFFERYFRKQEPMYAPLSIDDEREDDDIQIHGHDSNNFPSARPSISALPPHMSSFPPSRSEFDVLNPYLQDMMHVNRELEELGRSPSVINHSGMATPQFDPMGFQSPTGMGPLSGTFPHQPADPSYFSAQPQASFHGDNQFAPSFATTPQVPQFQGNQPALTPMPDVNFGMQHQQPTPFDVTGGFTTAPVSPTTAAAQAGHLYGSLDDSMRTGMMGLAGSEEPVRSFQQEYEDHSYLGTMAPTDFASLSYVYAKH</sequence>
<dbReference type="AlphaFoldDB" id="A0A0E9NH07"/>
<protein>
    <recommendedName>
        <fullName evidence="7">Zn(2)-C6 fungal-type domain-containing protein</fullName>
    </recommendedName>
</protein>
<evidence type="ECO:0000256" key="3">
    <source>
        <dbReference type="ARBA" id="ARBA00023015"/>
    </source>
</evidence>
<dbReference type="OrthoDB" id="39175at2759"/>
<dbReference type="Gene3D" id="4.10.240.10">
    <property type="entry name" value="Zn(2)-C6 fungal-type DNA-binding domain"/>
    <property type="match status" value="1"/>
</dbReference>
<gene>
    <name evidence="8" type="ORF">G7K_3112-t1</name>
</gene>
<comment type="caution">
    <text evidence="8">The sequence shown here is derived from an EMBL/GenBank/DDBJ whole genome shotgun (WGS) entry which is preliminary data.</text>
</comment>
<feature type="compositionally biased region" description="Basic and acidic residues" evidence="6">
    <location>
        <begin position="712"/>
        <end position="723"/>
    </location>
</feature>
<feature type="region of interest" description="Disordered" evidence="6">
    <location>
        <begin position="707"/>
        <end position="731"/>
    </location>
</feature>
<dbReference type="Pfam" id="PF04082">
    <property type="entry name" value="Fungal_trans"/>
    <property type="match status" value="1"/>
</dbReference>
<feature type="region of interest" description="Disordered" evidence="6">
    <location>
        <begin position="129"/>
        <end position="249"/>
    </location>
</feature>
<dbReference type="CDD" id="cd00067">
    <property type="entry name" value="GAL4"/>
    <property type="match status" value="1"/>
</dbReference>
<comment type="subcellular location">
    <subcellularLocation>
        <location evidence="1">Nucleus</location>
    </subcellularLocation>
</comment>
<keyword evidence="3" id="KW-0805">Transcription regulation</keyword>
<dbReference type="SUPFAM" id="SSF57701">
    <property type="entry name" value="Zn2/Cys6 DNA-binding domain"/>
    <property type="match status" value="1"/>
</dbReference>
<feature type="compositionally biased region" description="Polar residues" evidence="6">
    <location>
        <begin position="68"/>
        <end position="79"/>
    </location>
</feature>
<dbReference type="InterPro" id="IPR050815">
    <property type="entry name" value="TF_fung"/>
</dbReference>
<dbReference type="RefSeq" id="XP_019024525.1">
    <property type="nucleotide sequence ID" value="XM_019166027.1"/>
</dbReference>
<dbReference type="GO" id="GO:0006351">
    <property type="term" value="P:DNA-templated transcription"/>
    <property type="evidence" value="ECO:0007669"/>
    <property type="project" value="InterPro"/>
</dbReference>
<dbReference type="PANTHER" id="PTHR47338">
    <property type="entry name" value="ZN(II)2CYS6 TRANSCRIPTION FACTOR (EUROFUNG)-RELATED"/>
    <property type="match status" value="1"/>
</dbReference>
<name>A0A0E9NH07_SAICN</name>
<evidence type="ECO:0000259" key="7">
    <source>
        <dbReference type="PROSITE" id="PS50048"/>
    </source>
</evidence>
<evidence type="ECO:0000313" key="8">
    <source>
        <dbReference type="EMBL" id="GAO48951.1"/>
    </source>
</evidence>
<keyword evidence="2" id="KW-0479">Metal-binding</keyword>
<dbReference type="PROSITE" id="PS00463">
    <property type="entry name" value="ZN2_CY6_FUNGAL_1"/>
    <property type="match status" value="1"/>
</dbReference>
<organism evidence="8 9">
    <name type="scientific">Saitoella complicata (strain BCRC 22490 / CBS 7301 / JCM 7358 / NBRC 10748 / NRRL Y-17804)</name>
    <dbReference type="NCBI Taxonomy" id="698492"/>
    <lineage>
        <taxon>Eukaryota</taxon>
        <taxon>Fungi</taxon>
        <taxon>Dikarya</taxon>
        <taxon>Ascomycota</taxon>
        <taxon>Taphrinomycotina</taxon>
        <taxon>Taphrinomycotina incertae sedis</taxon>
        <taxon>Saitoella</taxon>
    </lineage>
</organism>
<dbReference type="SMART" id="SM00066">
    <property type="entry name" value="GAL4"/>
    <property type="match status" value="1"/>
</dbReference>
<feature type="compositionally biased region" description="Low complexity" evidence="6">
    <location>
        <begin position="24"/>
        <end position="47"/>
    </location>
</feature>
<dbReference type="STRING" id="698492.A0A0E9NH07"/>
<dbReference type="EMBL" id="BACD03000018">
    <property type="protein sequence ID" value="GAO48951.1"/>
    <property type="molecule type" value="Genomic_DNA"/>
</dbReference>
<keyword evidence="5" id="KW-0539">Nucleus</keyword>
<reference evidence="8 9" key="3">
    <citation type="journal article" date="2015" name="Genome Announc.">
        <title>Draft Genome Sequence of the Archiascomycetous Yeast Saitoella complicata.</title>
        <authorList>
            <person name="Yamauchi K."/>
            <person name="Kondo S."/>
            <person name="Hamamoto M."/>
            <person name="Takahashi Y."/>
            <person name="Ogura Y."/>
            <person name="Hayashi T."/>
            <person name="Nishida H."/>
        </authorList>
    </citation>
    <scope>NUCLEOTIDE SEQUENCE [LARGE SCALE GENOMIC DNA]</scope>
    <source>
        <strain evidence="8 9">NRRL Y-17804</strain>
    </source>
</reference>
<dbReference type="InterPro" id="IPR001138">
    <property type="entry name" value="Zn2Cys6_DnaBD"/>
</dbReference>
<dbReference type="Proteomes" id="UP000033140">
    <property type="component" value="Unassembled WGS sequence"/>
</dbReference>
<dbReference type="PANTHER" id="PTHR47338:SF5">
    <property type="entry name" value="ZN(II)2CYS6 TRANSCRIPTION FACTOR (EUROFUNG)"/>
    <property type="match status" value="1"/>
</dbReference>
<evidence type="ECO:0000313" key="9">
    <source>
        <dbReference type="Proteomes" id="UP000033140"/>
    </source>
</evidence>
<accession>A0A0E9NH07</accession>
<dbReference type="InterPro" id="IPR036864">
    <property type="entry name" value="Zn2-C6_fun-type_DNA-bd_sf"/>
</dbReference>
<evidence type="ECO:0000256" key="5">
    <source>
        <dbReference type="ARBA" id="ARBA00023242"/>
    </source>
</evidence>
<evidence type="ECO:0000256" key="6">
    <source>
        <dbReference type="SAM" id="MobiDB-lite"/>
    </source>
</evidence>
<feature type="compositionally biased region" description="Low complexity" evidence="6">
    <location>
        <begin position="1"/>
        <end position="13"/>
    </location>
</feature>